<dbReference type="EMBL" id="MWZD01000008">
    <property type="protein sequence ID" value="PRI12597.1"/>
    <property type="molecule type" value="Genomic_DNA"/>
</dbReference>
<keyword evidence="3" id="KW-1003">Cell membrane</keyword>
<feature type="transmembrane region" description="Helical" evidence="8">
    <location>
        <begin position="142"/>
        <end position="164"/>
    </location>
</feature>
<accession>A0A2S9QSM8</accession>
<reference evidence="11 12" key="1">
    <citation type="journal article" date="2017" name="New Microbes New Infect">
        <title>Genome sequence of 'Leucobacter massiliensis' sp. nov. isolated from human pharynx after travel to the 2014 Hajj.</title>
        <authorList>
            <person name="Leangapichart T."/>
            <person name="Gautret P."/>
            <person name="Nguyen T.T."/>
            <person name="Armstrong N."/>
            <person name="Rolain J.M."/>
        </authorList>
    </citation>
    <scope>NUCLEOTIDE SEQUENCE [LARGE SCALE GENOMIC DNA]</scope>
    <source>
        <strain evidence="11 12">122RC15</strain>
    </source>
</reference>
<sequence>MASSSSLLAPPRPRSSASAPAPAPAGRITPDLPRGTGGTGGAPGGGSAPAARRAAAARWDGLTATRIVLWGAVAALVLVPLGAIVSLAVSGSGWAELASPEVLAATGNSLVSAGVSGVLAVLVGTGLALLLERTDLPGRRALRLLALSPMLMPPFVGAIAWLSLLGPSSGLNTLWTGWFGAPLWNLYGGEGVVFLLTLHSYPVAMMIVTAALRRVPADLEQAARIAGSSAPRALWEVTTPLLRPAMLSAFALVAVSNLADFGIPSIIGLPERYTTLSTLVYRFLQSGTVEDPLAVVSAIGFVLLLIALLGVVLDLLRTRSRVELDAQAGAPAPLPLGRARGLVAALTAAAVLATTLLPLVTLAMQALLPAPGVPFTPETVTLESFERALTASGTLTGIGNSLMLATLAGVICGVLGLLIGAVVARTRARGNGALLGVALLPQAIPGLVIAVAWLVIAPRVGLANTPWLILCAYLTSFLALVVQSVHAPLAGTPATAEEAARVSGASRLRALWDISCRMAVPAAISGAVLVGLTAVRELTLSVLLLSPGSQTLGVVIFNLQQAGAYNASSALSLIVAVAGLAGLGLTARAQP</sequence>
<keyword evidence="5 8" id="KW-0812">Transmembrane</keyword>
<feature type="transmembrane region" description="Helical" evidence="8">
    <location>
        <begin position="184"/>
        <end position="212"/>
    </location>
</feature>
<gene>
    <name evidence="11" type="ORF">B4915_00585</name>
</gene>
<feature type="transmembrane region" description="Helical" evidence="8">
    <location>
        <begin position="467"/>
        <end position="489"/>
    </location>
</feature>
<feature type="transmembrane region" description="Helical" evidence="8">
    <location>
        <begin position="402"/>
        <end position="424"/>
    </location>
</feature>
<feature type="transmembrane region" description="Helical" evidence="8">
    <location>
        <begin position="433"/>
        <end position="455"/>
    </location>
</feature>
<dbReference type="Gene3D" id="1.10.3720.10">
    <property type="entry name" value="MetI-like"/>
    <property type="match status" value="2"/>
</dbReference>
<evidence type="ECO:0000256" key="3">
    <source>
        <dbReference type="ARBA" id="ARBA00022475"/>
    </source>
</evidence>
<name>A0A2S9QSM8_9MICO</name>
<feature type="transmembrane region" description="Helical" evidence="8">
    <location>
        <begin position="109"/>
        <end position="130"/>
    </location>
</feature>
<keyword evidence="4" id="KW-0997">Cell inner membrane</keyword>
<feature type="transmembrane region" description="Helical" evidence="8">
    <location>
        <begin position="293"/>
        <end position="316"/>
    </location>
</feature>
<feature type="transmembrane region" description="Helical" evidence="8">
    <location>
        <begin position="67"/>
        <end position="89"/>
    </location>
</feature>
<dbReference type="SUPFAM" id="SSF161098">
    <property type="entry name" value="MetI-like"/>
    <property type="match status" value="2"/>
</dbReference>
<dbReference type="GO" id="GO:0005886">
    <property type="term" value="C:plasma membrane"/>
    <property type="evidence" value="ECO:0007669"/>
    <property type="project" value="UniProtKB-SubCell"/>
</dbReference>
<organism evidence="11 12">
    <name type="scientific">Leucobacter massiliensis</name>
    <dbReference type="NCBI Taxonomy" id="1686285"/>
    <lineage>
        <taxon>Bacteria</taxon>
        <taxon>Bacillati</taxon>
        <taxon>Actinomycetota</taxon>
        <taxon>Actinomycetes</taxon>
        <taxon>Micrococcales</taxon>
        <taxon>Microbacteriaceae</taxon>
        <taxon>Leucobacter</taxon>
    </lineage>
</organism>
<dbReference type="RefSeq" id="WP_105803923.1">
    <property type="nucleotide sequence ID" value="NZ_MWZD01000008.1"/>
</dbReference>
<dbReference type="GO" id="GO:0055085">
    <property type="term" value="P:transmembrane transport"/>
    <property type="evidence" value="ECO:0007669"/>
    <property type="project" value="InterPro"/>
</dbReference>
<dbReference type="CDD" id="cd06261">
    <property type="entry name" value="TM_PBP2"/>
    <property type="match status" value="2"/>
</dbReference>
<keyword evidence="7 8" id="KW-0472">Membrane</keyword>
<evidence type="ECO:0000256" key="7">
    <source>
        <dbReference type="ARBA" id="ARBA00023136"/>
    </source>
</evidence>
<dbReference type="InterPro" id="IPR000515">
    <property type="entry name" value="MetI-like"/>
</dbReference>
<feature type="compositionally biased region" description="Gly residues" evidence="9">
    <location>
        <begin position="35"/>
        <end position="47"/>
    </location>
</feature>
<proteinExistence type="inferred from homology"/>
<feature type="transmembrane region" description="Helical" evidence="8">
    <location>
        <begin position="571"/>
        <end position="589"/>
    </location>
</feature>
<dbReference type="AlphaFoldDB" id="A0A2S9QSM8"/>
<evidence type="ECO:0000313" key="12">
    <source>
        <dbReference type="Proteomes" id="UP000238650"/>
    </source>
</evidence>
<evidence type="ECO:0000256" key="9">
    <source>
        <dbReference type="SAM" id="MobiDB-lite"/>
    </source>
</evidence>
<evidence type="ECO:0000256" key="1">
    <source>
        <dbReference type="ARBA" id="ARBA00004429"/>
    </source>
</evidence>
<dbReference type="InterPro" id="IPR035906">
    <property type="entry name" value="MetI-like_sf"/>
</dbReference>
<feature type="transmembrane region" description="Helical" evidence="8">
    <location>
        <begin position="342"/>
        <end position="368"/>
    </location>
</feature>
<evidence type="ECO:0000256" key="6">
    <source>
        <dbReference type="ARBA" id="ARBA00022989"/>
    </source>
</evidence>
<evidence type="ECO:0000256" key="2">
    <source>
        <dbReference type="ARBA" id="ARBA00022448"/>
    </source>
</evidence>
<comment type="similarity">
    <text evidence="8">Belongs to the binding-protein-dependent transport system permease family.</text>
</comment>
<feature type="domain" description="ABC transmembrane type-1" evidence="10">
    <location>
        <begin position="106"/>
        <end position="314"/>
    </location>
</feature>
<comment type="caution">
    <text evidence="11">The sequence shown here is derived from an EMBL/GenBank/DDBJ whole genome shotgun (WGS) entry which is preliminary data.</text>
</comment>
<feature type="domain" description="ABC transmembrane type-1" evidence="10">
    <location>
        <begin position="398"/>
        <end position="586"/>
    </location>
</feature>
<dbReference type="OrthoDB" id="27542at2"/>
<evidence type="ECO:0000256" key="5">
    <source>
        <dbReference type="ARBA" id="ARBA00022692"/>
    </source>
</evidence>
<keyword evidence="6 8" id="KW-1133">Transmembrane helix</keyword>
<feature type="region of interest" description="Disordered" evidence="9">
    <location>
        <begin position="1"/>
        <end position="49"/>
    </location>
</feature>
<evidence type="ECO:0000313" key="11">
    <source>
        <dbReference type="EMBL" id="PRI12597.1"/>
    </source>
</evidence>
<dbReference type="Proteomes" id="UP000238650">
    <property type="component" value="Unassembled WGS sequence"/>
</dbReference>
<protein>
    <submittedName>
        <fullName evidence="11">Iron ABC transporter permease</fullName>
    </submittedName>
</protein>
<evidence type="ECO:0000256" key="8">
    <source>
        <dbReference type="RuleBase" id="RU363032"/>
    </source>
</evidence>
<dbReference type="PANTHER" id="PTHR43357">
    <property type="entry name" value="INNER MEMBRANE ABC TRANSPORTER PERMEASE PROTEIN YDCV"/>
    <property type="match status" value="1"/>
</dbReference>
<keyword evidence="12" id="KW-1185">Reference proteome</keyword>
<dbReference type="Pfam" id="PF00528">
    <property type="entry name" value="BPD_transp_1"/>
    <property type="match status" value="2"/>
</dbReference>
<feature type="compositionally biased region" description="Low complexity" evidence="9">
    <location>
        <begin position="1"/>
        <end position="20"/>
    </location>
</feature>
<evidence type="ECO:0000259" key="10">
    <source>
        <dbReference type="PROSITE" id="PS50928"/>
    </source>
</evidence>
<keyword evidence="2 8" id="KW-0813">Transport</keyword>
<evidence type="ECO:0000256" key="4">
    <source>
        <dbReference type="ARBA" id="ARBA00022519"/>
    </source>
</evidence>
<comment type="subcellular location">
    <subcellularLocation>
        <location evidence="1">Cell inner membrane</location>
        <topology evidence="1">Multi-pass membrane protein</topology>
    </subcellularLocation>
    <subcellularLocation>
        <location evidence="8">Cell membrane</location>
        <topology evidence="8">Multi-pass membrane protein</topology>
    </subcellularLocation>
</comment>
<dbReference type="PANTHER" id="PTHR43357:SF4">
    <property type="entry name" value="INNER MEMBRANE ABC TRANSPORTER PERMEASE PROTEIN YDCV"/>
    <property type="match status" value="1"/>
</dbReference>
<dbReference type="PROSITE" id="PS50928">
    <property type="entry name" value="ABC_TM1"/>
    <property type="match status" value="2"/>
</dbReference>